<feature type="transmembrane region" description="Helical" evidence="6">
    <location>
        <begin position="39"/>
        <end position="61"/>
    </location>
</feature>
<protein>
    <submittedName>
        <fullName evidence="7">Threonine/homoserine/homoserine lactone efflux protein</fullName>
    </submittedName>
</protein>
<dbReference type="Proteomes" id="UP000256845">
    <property type="component" value="Unassembled WGS sequence"/>
</dbReference>
<evidence type="ECO:0000313" key="7">
    <source>
        <dbReference type="EMBL" id="RED51473.1"/>
    </source>
</evidence>
<proteinExistence type="predicted"/>
<feature type="transmembrane region" description="Helical" evidence="6">
    <location>
        <begin position="146"/>
        <end position="170"/>
    </location>
</feature>
<dbReference type="RefSeq" id="WP_115936360.1">
    <property type="nucleotide sequence ID" value="NZ_QRDW01000003.1"/>
</dbReference>
<keyword evidence="2" id="KW-1003">Cell membrane</keyword>
<evidence type="ECO:0000313" key="8">
    <source>
        <dbReference type="Proteomes" id="UP000256845"/>
    </source>
</evidence>
<reference evidence="7 8" key="1">
    <citation type="submission" date="2018-07" db="EMBL/GenBank/DDBJ databases">
        <title>Genomic Encyclopedia of Type Strains, Phase III (KMG-III): the genomes of soil and plant-associated and newly described type strains.</title>
        <authorList>
            <person name="Whitman W."/>
        </authorList>
    </citation>
    <scope>NUCLEOTIDE SEQUENCE [LARGE SCALE GENOMIC DNA]</scope>
    <source>
        <strain evidence="7 8">CECT 8488</strain>
    </source>
</reference>
<feature type="transmembrane region" description="Helical" evidence="6">
    <location>
        <begin position="182"/>
        <end position="202"/>
    </location>
</feature>
<evidence type="ECO:0000256" key="6">
    <source>
        <dbReference type="SAM" id="Phobius"/>
    </source>
</evidence>
<dbReference type="GO" id="GO:0015171">
    <property type="term" value="F:amino acid transmembrane transporter activity"/>
    <property type="evidence" value="ECO:0007669"/>
    <property type="project" value="TreeGrafter"/>
</dbReference>
<dbReference type="GO" id="GO:0005886">
    <property type="term" value="C:plasma membrane"/>
    <property type="evidence" value="ECO:0007669"/>
    <property type="project" value="UniProtKB-SubCell"/>
</dbReference>
<evidence type="ECO:0000256" key="2">
    <source>
        <dbReference type="ARBA" id="ARBA00022475"/>
    </source>
</evidence>
<feature type="transmembrane region" description="Helical" evidence="6">
    <location>
        <begin position="6"/>
        <end position="27"/>
    </location>
</feature>
<evidence type="ECO:0000256" key="1">
    <source>
        <dbReference type="ARBA" id="ARBA00004651"/>
    </source>
</evidence>
<evidence type="ECO:0000256" key="3">
    <source>
        <dbReference type="ARBA" id="ARBA00022692"/>
    </source>
</evidence>
<accession>A0A3D9HPN3</accession>
<dbReference type="Pfam" id="PF01810">
    <property type="entry name" value="LysE"/>
    <property type="match status" value="1"/>
</dbReference>
<keyword evidence="8" id="KW-1185">Reference proteome</keyword>
<sequence>MLYYFLKSILIGLAIAAPVGPIGVLCIRESLTRGFRAGFSCGMGAAAADGTYGAIAAFSLVSLDRMVGGIGSWGAAIGGIFLLILAWRIGRSTPAPEAPPASGRDMARGFLTTFLLTLSNPATIISFLAIFAGLGITLADGMAGKAATVVGVFLGSALWWLFLAGLSARLQHRIGDRIMSRINLVSALIIAAMGVASLLSLIR</sequence>
<evidence type="ECO:0000256" key="5">
    <source>
        <dbReference type="ARBA" id="ARBA00023136"/>
    </source>
</evidence>
<gene>
    <name evidence="7" type="ORF">DFP90_103275</name>
</gene>
<dbReference type="AlphaFoldDB" id="A0A3D9HPN3"/>
<organism evidence="7 8">
    <name type="scientific">Aestuariispira insulae</name>
    <dbReference type="NCBI Taxonomy" id="1461337"/>
    <lineage>
        <taxon>Bacteria</taxon>
        <taxon>Pseudomonadati</taxon>
        <taxon>Pseudomonadota</taxon>
        <taxon>Alphaproteobacteria</taxon>
        <taxon>Rhodospirillales</taxon>
        <taxon>Kiloniellaceae</taxon>
        <taxon>Aestuariispira</taxon>
    </lineage>
</organism>
<comment type="caution">
    <text evidence="7">The sequence shown here is derived from an EMBL/GenBank/DDBJ whole genome shotgun (WGS) entry which is preliminary data.</text>
</comment>
<evidence type="ECO:0000256" key="4">
    <source>
        <dbReference type="ARBA" id="ARBA00022989"/>
    </source>
</evidence>
<keyword evidence="3 6" id="KW-0812">Transmembrane</keyword>
<dbReference type="EMBL" id="QRDW01000003">
    <property type="protein sequence ID" value="RED51473.1"/>
    <property type="molecule type" value="Genomic_DNA"/>
</dbReference>
<feature type="transmembrane region" description="Helical" evidence="6">
    <location>
        <begin position="67"/>
        <end position="89"/>
    </location>
</feature>
<comment type="subcellular location">
    <subcellularLocation>
        <location evidence="1">Cell membrane</location>
        <topology evidence="1">Multi-pass membrane protein</topology>
    </subcellularLocation>
</comment>
<dbReference type="PANTHER" id="PTHR30086:SF20">
    <property type="entry name" value="ARGININE EXPORTER PROTEIN ARGO-RELATED"/>
    <property type="match status" value="1"/>
</dbReference>
<keyword evidence="4 6" id="KW-1133">Transmembrane helix</keyword>
<dbReference type="OrthoDB" id="7874789at2"/>
<feature type="transmembrane region" description="Helical" evidence="6">
    <location>
        <begin position="110"/>
        <end position="134"/>
    </location>
</feature>
<keyword evidence="5 6" id="KW-0472">Membrane</keyword>
<name>A0A3D9HPN3_9PROT</name>
<dbReference type="InterPro" id="IPR001123">
    <property type="entry name" value="LeuE-type"/>
</dbReference>
<dbReference type="PANTHER" id="PTHR30086">
    <property type="entry name" value="ARGININE EXPORTER PROTEIN ARGO"/>
    <property type="match status" value="1"/>
</dbReference>